<dbReference type="NCBIfam" id="TIGR01494">
    <property type="entry name" value="ATPase_P-type"/>
    <property type="match status" value="1"/>
</dbReference>
<evidence type="ECO:0000256" key="6">
    <source>
        <dbReference type="ARBA" id="ARBA00022989"/>
    </source>
</evidence>
<dbReference type="InterPro" id="IPR036412">
    <property type="entry name" value="HAD-like_sf"/>
</dbReference>
<keyword evidence="3 8" id="KW-0812">Transmembrane</keyword>
<keyword evidence="8" id="KW-0547">Nucleotide-binding</keyword>
<dbReference type="InterPro" id="IPR027256">
    <property type="entry name" value="P-typ_ATPase_IB"/>
</dbReference>
<name>A0A1H6FKT3_THEAL</name>
<evidence type="ECO:0000313" key="10">
    <source>
        <dbReference type="EMBL" id="SEH10453.1"/>
    </source>
</evidence>
<feature type="transmembrane region" description="Helical" evidence="8">
    <location>
        <begin position="595"/>
        <end position="622"/>
    </location>
</feature>
<evidence type="ECO:0000256" key="7">
    <source>
        <dbReference type="ARBA" id="ARBA00023136"/>
    </source>
</evidence>
<dbReference type="InterPro" id="IPR001757">
    <property type="entry name" value="P_typ_ATPase"/>
</dbReference>
<reference evidence="11" key="1">
    <citation type="submission" date="2016-10" db="EMBL/GenBank/DDBJ databases">
        <authorList>
            <person name="Varghese N."/>
            <person name="Submissions S."/>
        </authorList>
    </citation>
    <scope>NUCLEOTIDE SEQUENCE [LARGE SCALE GENOMIC DNA]</scope>
    <source>
        <strain evidence="11">ATCC 35263</strain>
    </source>
</reference>
<dbReference type="Gene3D" id="2.70.150.10">
    <property type="entry name" value="Calcium-transporting ATPase, cytoplasmic transduction domain A"/>
    <property type="match status" value="1"/>
</dbReference>
<dbReference type="Gene3D" id="3.40.1110.10">
    <property type="entry name" value="Calcium-transporting ATPase, cytoplasmic domain N"/>
    <property type="match status" value="1"/>
</dbReference>
<accession>A0A1H6FKT3</accession>
<dbReference type="Gene3D" id="3.40.50.1000">
    <property type="entry name" value="HAD superfamily/HAD-like"/>
    <property type="match status" value="1"/>
</dbReference>
<dbReference type="PANTHER" id="PTHR48085">
    <property type="entry name" value="CADMIUM/ZINC-TRANSPORTING ATPASE HMA2-RELATED"/>
    <property type="match status" value="1"/>
</dbReference>
<keyword evidence="11" id="KW-1185">Reference proteome</keyword>
<comment type="similarity">
    <text evidence="2 8">Belongs to the cation transport ATPase (P-type) (TC 3.A.3) family. Type IB subfamily.</text>
</comment>
<dbReference type="InterPro" id="IPR018303">
    <property type="entry name" value="ATPase_P-typ_P_site"/>
</dbReference>
<dbReference type="RefSeq" id="WP_218138184.1">
    <property type="nucleotide sequence ID" value="NZ_FNWJ01000001.1"/>
</dbReference>
<dbReference type="GO" id="GO:0005886">
    <property type="term" value="C:plasma membrane"/>
    <property type="evidence" value="ECO:0007669"/>
    <property type="project" value="UniProtKB-SubCell"/>
</dbReference>
<dbReference type="EMBL" id="FNWJ01000001">
    <property type="protein sequence ID" value="SEH10453.1"/>
    <property type="molecule type" value="Genomic_DNA"/>
</dbReference>
<dbReference type="SUPFAM" id="SSF56784">
    <property type="entry name" value="HAD-like"/>
    <property type="match status" value="1"/>
</dbReference>
<dbReference type="InterPro" id="IPR023298">
    <property type="entry name" value="ATPase_P-typ_TM_dom_sf"/>
</dbReference>
<sequence>MSRADDDDDDVPVGGPLSWREATYKFGPLRNALAAALLVAAGLAVEWLDGPEAVAIALFLAALPVGAWYFAQEGFEELVEEREIGIEALMLLAAAGALVFGLFEEATALIVLYALAESVEELTFARTRSAIRGLLDLAPKQAHRLVDGREETIDAERLRIGEVFLVRPGEALPTDGVIRDGTSTLNEAAVTGESVPVEKGPGQDVFAGTLNGERAIEVEVTRAYADNTLARIVHLVEEAHSQKSRAQRFVDRFATRYSPAVLAAGVLIAVLGPVFGGDWKEWALRGVTVLVAGAPCALVMSVPVAAAAAISRAGREGILIKGGLQLEALGRVQAVAFDKTGTLTKGAPQLTDVVALAGDEREALRVGAAVEARSEHPLAHAIVTAARERDLEMPAAQDFAALVGHGAGARIEGREVWVGSPKLVAERAPDIELPAEVEDLQGEGKTVVFVGEGERLLALLALRDEPRPEAVEALDRLRRIGARHLVMLTGDNRRTAEAIAGQLGIDEVLAELKPEDKVAAVEQLRERYGTVAMVGDGINDAPALATADLGMAMGTGGSDAAIEAADVALMADDITKVAEALRLGRRASRISRQNLLFSIVLLAVLIPSAVIGLLTVVVAVAVHEVSELLAVGNGVRAAQRPARLAPAAAEA</sequence>
<protein>
    <submittedName>
        <fullName evidence="10">Cd2+/Zn2+-exporting ATPase</fullName>
    </submittedName>
</protein>
<evidence type="ECO:0000256" key="1">
    <source>
        <dbReference type="ARBA" id="ARBA00004651"/>
    </source>
</evidence>
<dbReference type="Pfam" id="PF00122">
    <property type="entry name" value="E1-E2_ATPase"/>
    <property type="match status" value="1"/>
</dbReference>
<keyword evidence="6 8" id="KW-1133">Transmembrane helix</keyword>
<keyword evidence="4 8" id="KW-0479">Metal-binding</keyword>
<dbReference type="SUPFAM" id="SSF81665">
    <property type="entry name" value="Calcium ATPase, transmembrane domain M"/>
    <property type="match status" value="1"/>
</dbReference>
<gene>
    <name evidence="10" type="ORF">SAMN02745716_0305</name>
</gene>
<dbReference type="FunFam" id="2.70.150.10:FF:000002">
    <property type="entry name" value="Copper-transporting ATPase 1, putative"/>
    <property type="match status" value="1"/>
</dbReference>
<feature type="transmembrane region" description="Helical" evidence="8">
    <location>
        <begin position="282"/>
        <end position="310"/>
    </location>
</feature>
<keyword evidence="8" id="KW-0067">ATP-binding</keyword>
<dbReference type="AlphaFoldDB" id="A0A1H6FKT3"/>
<dbReference type="GO" id="GO:0005524">
    <property type="term" value="F:ATP binding"/>
    <property type="evidence" value="ECO:0007669"/>
    <property type="project" value="UniProtKB-UniRule"/>
</dbReference>
<evidence type="ECO:0000256" key="3">
    <source>
        <dbReference type="ARBA" id="ARBA00022692"/>
    </source>
</evidence>
<keyword evidence="7 8" id="KW-0472">Membrane</keyword>
<dbReference type="Pfam" id="PF00702">
    <property type="entry name" value="Hydrolase"/>
    <property type="match status" value="1"/>
</dbReference>
<feature type="transmembrane region" description="Helical" evidence="8">
    <location>
        <begin position="91"/>
        <end position="116"/>
    </location>
</feature>
<feature type="transmembrane region" description="Helical" evidence="8">
    <location>
        <begin position="29"/>
        <end position="48"/>
    </location>
</feature>
<dbReference type="InterPro" id="IPR023214">
    <property type="entry name" value="HAD_sf"/>
</dbReference>
<feature type="domain" description="P-type ATPase A" evidence="9">
    <location>
        <begin position="137"/>
        <end position="237"/>
    </location>
</feature>
<dbReference type="SFLD" id="SFLDF00027">
    <property type="entry name" value="p-type_atpase"/>
    <property type="match status" value="1"/>
</dbReference>
<dbReference type="InterPro" id="IPR059000">
    <property type="entry name" value="ATPase_P-type_domA"/>
</dbReference>
<dbReference type="GO" id="GO:0046872">
    <property type="term" value="F:metal ion binding"/>
    <property type="evidence" value="ECO:0007669"/>
    <property type="project" value="UniProtKB-KW"/>
</dbReference>
<evidence type="ECO:0000313" key="11">
    <source>
        <dbReference type="Proteomes" id="UP000222056"/>
    </source>
</evidence>
<dbReference type="InterPro" id="IPR044492">
    <property type="entry name" value="P_typ_ATPase_HD_dom"/>
</dbReference>
<feature type="transmembrane region" description="Helical" evidence="8">
    <location>
        <begin position="53"/>
        <end position="71"/>
    </location>
</feature>
<dbReference type="GO" id="GO:0019829">
    <property type="term" value="F:ATPase-coupled monoatomic cation transmembrane transporter activity"/>
    <property type="evidence" value="ECO:0007669"/>
    <property type="project" value="InterPro"/>
</dbReference>
<dbReference type="PRINTS" id="PR00941">
    <property type="entry name" value="CDATPASE"/>
</dbReference>
<dbReference type="InterPro" id="IPR051014">
    <property type="entry name" value="Cation_Transport_ATPase_IB"/>
</dbReference>
<evidence type="ECO:0000259" key="9">
    <source>
        <dbReference type="Pfam" id="PF00122"/>
    </source>
</evidence>
<dbReference type="PRINTS" id="PR00119">
    <property type="entry name" value="CATATPASE"/>
</dbReference>
<comment type="subcellular location">
    <subcellularLocation>
        <location evidence="1">Cell membrane</location>
        <topology evidence="1">Multi-pass membrane protein</topology>
    </subcellularLocation>
</comment>
<dbReference type="GO" id="GO:0016887">
    <property type="term" value="F:ATP hydrolysis activity"/>
    <property type="evidence" value="ECO:0007669"/>
    <property type="project" value="InterPro"/>
</dbReference>
<organism evidence="10 11">
    <name type="scientific">Thermoleophilum album</name>
    <dbReference type="NCBI Taxonomy" id="29539"/>
    <lineage>
        <taxon>Bacteria</taxon>
        <taxon>Bacillati</taxon>
        <taxon>Actinomycetota</taxon>
        <taxon>Thermoleophilia</taxon>
        <taxon>Thermoleophilales</taxon>
        <taxon>Thermoleophilaceae</taxon>
        <taxon>Thermoleophilum</taxon>
    </lineage>
</organism>
<dbReference type="SFLD" id="SFLDS00003">
    <property type="entry name" value="Haloacid_Dehalogenase"/>
    <property type="match status" value="1"/>
</dbReference>
<dbReference type="InterPro" id="IPR023299">
    <property type="entry name" value="ATPase_P-typ_cyto_dom_N"/>
</dbReference>
<proteinExistence type="inferred from homology"/>
<dbReference type="PANTHER" id="PTHR48085:SF5">
    <property type="entry name" value="CADMIUM_ZINC-TRANSPORTING ATPASE HMA4-RELATED"/>
    <property type="match status" value="1"/>
</dbReference>
<dbReference type="SUPFAM" id="SSF81653">
    <property type="entry name" value="Calcium ATPase, transduction domain A"/>
    <property type="match status" value="1"/>
</dbReference>
<dbReference type="InterPro" id="IPR008250">
    <property type="entry name" value="ATPase_P-typ_transduc_dom_A_sf"/>
</dbReference>
<dbReference type="PROSITE" id="PS00154">
    <property type="entry name" value="ATPASE_E1_E2"/>
    <property type="match status" value="1"/>
</dbReference>
<keyword evidence="5" id="KW-1278">Translocase</keyword>
<evidence type="ECO:0000256" key="5">
    <source>
        <dbReference type="ARBA" id="ARBA00022967"/>
    </source>
</evidence>
<evidence type="ECO:0000256" key="8">
    <source>
        <dbReference type="RuleBase" id="RU362081"/>
    </source>
</evidence>
<dbReference type="Proteomes" id="UP000222056">
    <property type="component" value="Unassembled WGS sequence"/>
</dbReference>
<dbReference type="STRING" id="29539.SAMN02745716_0305"/>
<dbReference type="PROSITE" id="PS01229">
    <property type="entry name" value="COF_2"/>
    <property type="match status" value="1"/>
</dbReference>
<evidence type="ECO:0000256" key="2">
    <source>
        <dbReference type="ARBA" id="ARBA00006024"/>
    </source>
</evidence>
<dbReference type="SFLD" id="SFLDG00002">
    <property type="entry name" value="C1.7:_P-type_atpase_like"/>
    <property type="match status" value="1"/>
</dbReference>
<dbReference type="NCBIfam" id="TIGR01525">
    <property type="entry name" value="ATPase-IB_hvy"/>
    <property type="match status" value="1"/>
</dbReference>
<evidence type="ECO:0000256" key="4">
    <source>
        <dbReference type="ARBA" id="ARBA00022723"/>
    </source>
</evidence>
<keyword evidence="8" id="KW-1003">Cell membrane</keyword>
<feature type="transmembrane region" description="Helical" evidence="8">
    <location>
        <begin position="257"/>
        <end position="276"/>
    </location>
</feature>
<dbReference type="GO" id="GO:0015086">
    <property type="term" value="F:cadmium ion transmembrane transporter activity"/>
    <property type="evidence" value="ECO:0007669"/>
    <property type="project" value="TreeGrafter"/>
</dbReference>